<dbReference type="PANTHER" id="PTHR43827">
    <property type="entry name" value="2,5-DIKETO-D-GLUCONIC ACID REDUCTASE"/>
    <property type="match status" value="1"/>
</dbReference>
<evidence type="ECO:0000313" key="6">
    <source>
        <dbReference type="Proteomes" id="UP000251923"/>
    </source>
</evidence>
<dbReference type="InterPro" id="IPR036812">
    <property type="entry name" value="NAD(P)_OxRdtase_dom_sf"/>
</dbReference>
<dbReference type="PROSITE" id="PS00798">
    <property type="entry name" value="ALDOKETO_REDUCTASE_1"/>
    <property type="match status" value="1"/>
</dbReference>
<dbReference type="FunFam" id="3.20.20.100:FF:000015">
    <property type="entry name" value="Oxidoreductase, aldo/keto reductase family"/>
    <property type="match status" value="1"/>
</dbReference>
<evidence type="ECO:0000313" key="5">
    <source>
        <dbReference type="EMBL" id="RAV79880.1"/>
    </source>
</evidence>
<evidence type="ECO:0000259" key="4">
    <source>
        <dbReference type="Pfam" id="PF00248"/>
    </source>
</evidence>
<dbReference type="GeneID" id="86971526"/>
<dbReference type="SUPFAM" id="SSF51430">
    <property type="entry name" value="NAD(P)-linked oxidoreductase"/>
    <property type="match status" value="1"/>
</dbReference>
<accession>A0A178HDD7</accession>
<reference evidence="5 6" key="1">
    <citation type="submission" date="2018-04" db="EMBL/GenBank/DDBJ databases">
        <title>Aerococcus urinae genomes.</title>
        <authorList>
            <person name="Hilt E."/>
            <person name="Gilbert N.M."/>
            <person name="Thomas-White K."/>
            <person name="Putonti C."/>
            <person name="Lewis A.L."/>
            <person name="Visck K.L."/>
            <person name="Wolfe A.J."/>
        </authorList>
    </citation>
    <scope>NUCLEOTIDE SEQUENCE [LARGE SCALE GENOMIC DNA]</scope>
    <source>
        <strain evidence="5 6">UMB7480</strain>
    </source>
</reference>
<gene>
    <name evidence="5" type="ORF">DBT54_04160</name>
</gene>
<dbReference type="Pfam" id="PF00248">
    <property type="entry name" value="Aldo_ket_red"/>
    <property type="match status" value="1"/>
</dbReference>
<dbReference type="InterPro" id="IPR018170">
    <property type="entry name" value="Aldo/ket_reductase_CS"/>
</dbReference>
<dbReference type="Gene3D" id="3.20.20.100">
    <property type="entry name" value="NADP-dependent oxidoreductase domain"/>
    <property type="match status" value="1"/>
</dbReference>
<dbReference type="CDD" id="cd19071">
    <property type="entry name" value="AKR_AKR1-5-like"/>
    <property type="match status" value="1"/>
</dbReference>
<sequence>MKTYKLSNSVEIPAIGFGTWKLEGDMAVNAVSYALEVGYRHIDTAQYYGNEREVGQAIKQSPVPRKDIFLTTKVWNDKVGYEDTLASFEESLEKLGTDYVDLLLIHWPNPKPYREEPGYKERNAEVWRALETIYEKGQAKAIGVSNFLPYHLDALLETAKVIPMVNQIKLTPGLTQDEIVKYCKKHNILLEGYSPLGSGEIFDNEEVQAIAQRLGYSVAQIALAWSLNHGFVPLPRSKTPENIKANLDVFDIQLTARDVELLDTVADIEAPDPDSKPF</sequence>
<dbReference type="PROSITE" id="PS00062">
    <property type="entry name" value="ALDOKETO_REDUCTASE_2"/>
    <property type="match status" value="1"/>
</dbReference>
<dbReference type="EMBL" id="QMHM01000006">
    <property type="protein sequence ID" value="RAV79880.1"/>
    <property type="molecule type" value="Genomic_DNA"/>
</dbReference>
<comment type="caution">
    <text evidence="5">The sequence shown here is derived from an EMBL/GenBank/DDBJ whole genome shotgun (WGS) entry which is preliminary data.</text>
</comment>
<dbReference type="PANTHER" id="PTHR43827:SF3">
    <property type="entry name" value="NADP-DEPENDENT OXIDOREDUCTASE DOMAIN-CONTAINING PROTEIN"/>
    <property type="match status" value="1"/>
</dbReference>
<organism evidence="5 6">
    <name type="scientific">Aerococcus urinae</name>
    <dbReference type="NCBI Taxonomy" id="1376"/>
    <lineage>
        <taxon>Bacteria</taxon>
        <taxon>Bacillati</taxon>
        <taxon>Bacillota</taxon>
        <taxon>Bacilli</taxon>
        <taxon>Lactobacillales</taxon>
        <taxon>Aerococcaceae</taxon>
        <taxon>Aerococcus</taxon>
    </lineage>
</organism>
<keyword evidence="3" id="KW-0560">Oxidoreductase</keyword>
<proteinExistence type="inferred from homology"/>
<dbReference type="InterPro" id="IPR023210">
    <property type="entry name" value="NADP_OxRdtase_dom"/>
</dbReference>
<feature type="domain" description="NADP-dependent oxidoreductase" evidence="4">
    <location>
        <begin position="14"/>
        <end position="265"/>
    </location>
</feature>
<evidence type="ECO:0000256" key="1">
    <source>
        <dbReference type="ARBA" id="ARBA00007905"/>
    </source>
</evidence>
<comment type="similarity">
    <text evidence="1">Belongs to the aldo/keto reductase family.</text>
</comment>
<evidence type="ECO:0000256" key="2">
    <source>
        <dbReference type="ARBA" id="ARBA00022857"/>
    </source>
</evidence>
<dbReference type="InterPro" id="IPR020471">
    <property type="entry name" value="AKR"/>
</dbReference>
<protein>
    <submittedName>
        <fullName evidence="5">Aldo/keto reductase</fullName>
    </submittedName>
</protein>
<dbReference type="Proteomes" id="UP000251923">
    <property type="component" value="Unassembled WGS sequence"/>
</dbReference>
<evidence type="ECO:0000256" key="3">
    <source>
        <dbReference type="ARBA" id="ARBA00023002"/>
    </source>
</evidence>
<name>A0A178HDD7_9LACT</name>
<dbReference type="PIRSF" id="PIRSF000097">
    <property type="entry name" value="AKR"/>
    <property type="match status" value="1"/>
</dbReference>
<keyword evidence="2" id="KW-0521">NADP</keyword>
<dbReference type="GO" id="GO:0016616">
    <property type="term" value="F:oxidoreductase activity, acting on the CH-OH group of donors, NAD or NADP as acceptor"/>
    <property type="evidence" value="ECO:0007669"/>
    <property type="project" value="UniProtKB-ARBA"/>
</dbReference>
<dbReference type="AlphaFoldDB" id="A0A178HDD7"/>
<dbReference type="PRINTS" id="PR00069">
    <property type="entry name" value="ALDKETRDTASE"/>
</dbReference>
<dbReference type="RefSeq" id="WP_064293309.1">
    <property type="nucleotide sequence ID" value="NZ_JASODG010000006.1"/>
</dbReference>